<evidence type="ECO:0000313" key="2">
    <source>
        <dbReference type="Proteomes" id="UP001057402"/>
    </source>
</evidence>
<gene>
    <name evidence="1" type="ORF">MLD38_022508</name>
</gene>
<comment type="caution">
    <text evidence="1">The sequence shown here is derived from an EMBL/GenBank/DDBJ whole genome shotgun (WGS) entry which is preliminary data.</text>
</comment>
<proteinExistence type="predicted"/>
<keyword evidence="2" id="KW-1185">Reference proteome</keyword>
<reference evidence="2" key="1">
    <citation type="journal article" date="2023" name="Front. Plant Sci.">
        <title>Chromosomal-level genome assembly of Melastoma candidum provides insights into trichome evolution.</title>
        <authorList>
            <person name="Zhong Y."/>
            <person name="Wu W."/>
            <person name="Sun C."/>
            <person name="Zou P."/>
            <person name="Liu Y."/>
            <person name="Dai S."/>
            <person name="Zhou R."/>
        </authorList>
    </citation>
    <scope>NUCLEOTIDE SEQUENCE [LARGE SCALE GENOMIC DNA]</scope>
</reference>
<protein>
    <submittedName>
        <fullName evidence="1">Uncharacterized protein</fullName>
    </submittedName>
</protein>
<name>A0ACB9QJI7_9MYRT</name>
<evidence type="ECO:0000313" key="1">
    <source>
        <dbReference type="EMBL" id="KAI4366661.1"/>
    </source>
</evidence>
<dbReference type="Proteomes" id="UP001057402">
    <property type="component" value="Chromosome 6"/>
</dbReference>
<accession>A0ACB9QJI7</accession>
<sequence>MQKMINSNAPFARKFPREDPVLDKIDCDLLLRGPNMLVPGGWCIGSRENGSDPCSEIGDLTVLHPGNGAKRLERLITSLLSNENFRPKQCK</sequence>
<dbReference type="EMBL" id="CM042885">
    <property type="protein sequence ID" value="KAI4366661.1"/>
    <property type="molecule type" value="Genomic_DNA"/>
</dbReference>
<organism evidence="1 2">
    <name type="scientific">Melastoma candidum</name>
    <dbReference type="NCBI Taxonomy" id="119954"/>
    <lineage>
        <taxon>Eukaryota</taxon>
        <taxon>Viridiplantae</taxon>
        <taxon>Streptophyta</taxon>
        <taxon>Embryophyta</taxon>
        <taxon>Tracheophyta</taxon>
        <taxon>Spermatophyta</taxon>
        <taxon>Magnoliopsida</taxon>
        <taxon>eudicotyledons</taxon>
        <taxon>Gunneridae</taxon>
        <taxon>Pentapetalae</taxon>
        <taxon>rosids</taxon>
        <taxon>malvids</taxon>
        <taxon>Myrtales</taxon>
        <taxon>Melastomataceae</taxon>
        <taxon>Melastomatoideae</taxon>
        <taxon>Melastomateae</taxon>
        <taxon>Melastoma</taxon>
    </lineage>
</organism>